<accession>A0A4U5VJR6</accession>
<dbReference type="EMBL" id="CM014096">
    <property type="protein sequence ID" value="TKS87375.1"/>
    <property type="molecule type" value="Genomic_DNA"/>
</dbReference>
<feature type="region of interest" description="Disordered" evidence="1">
    <location>
        <begin position="1"/>
        <end position="134"/>
    </location>
</feature>
<feature type="compositionally biased region" description="Polar residues" evidence="1">
    <location>
        <begin position="22"/>
        <end position="42"/>
    </location>
</feature>
<protein>
    <submittedName>
        <fullName evidence="2">Ensconsin Epithelial microtubule-associated protein of 115 kDa</fullName>
    </submittedName>
</protein>
<evidence type="ECO:0000313" key="3">
    <source>
        <dbReference type="Proteomes" id="UP000298787"/>
    </source>
</evidence>
<feature type="compositionally biased region" description="Basic and acidic residues" evidence="1">
    <location>
        <begin position="47"/>
        <end position="58"/>
    </location>
</feature>
<feature type="compositionally biased region" description="Polar residues" evidence="1">
    <location>
        <begin position="1"/>
        <end position="10"/>
    </location>
</feature>
<organism evidence="2 3">
    <name type="scientific">Collichthys lucidus</name>
    <name type="common">Big head croaker</name>
    <name type="synonym">Sciaena lucida</name>
    <dbReference type="NCBI Taxonomy" id="240159"/>
    <lineage>
        <taxon>Eukaryota</taxon>
        <taxon>Metazoa</taxon>
        <taxon>Chordata</taxon>
        <taxon>Craniata</taxon>
        <taxon>Vertebrata</taxon>
        <taxon>Euteleostomi</taxon>
        <taxon>Actinopterygii</taxon>
        <taxon>Neopterygii</taxon>
        <taxon>Teleostei</taxon>
        <taxon>Neoteleostei</taxon>
        <taxon>Acanthomorphata</taxon>
        <taxon>Eupercaria</taxon>
        <taxon>Sciaenidae</taxon>
        <taxon>Collichthys</taxon>
    </lineage>
</organism>
<dbReference type="Proteomes" id="UP000298787">
    <property type="component" value="Chromosome 19"/>
</dbReference>
<gene>
    <name evidence="2" type="ORF">D9C73_021499</name>
</gene>
<sequence length="134" mass="15064">MTEVASSCSEMTALAPPPTPLVVTSRNASPSRTSSNHRSPTGSLKHLAKEQWEDREKTQGLSDSPAGGAPCEMSEILRDKERRAQQQLDRCAEERGRKMEEQRRKEQRRKAAAEEKRRQQKEAEKVRGHSSHSG</sequence>
<keyword evidence="3" id="KW-1185">Reference proteome</keyword>
<proteinExistence type="predicted"/>
<reference evidence="2 3" key="1">
    <citation type="submission" date="2019-01" db="EMBL/GenBank/DDBJ databases">
        <title>Genome Assembly of Collichthys lucidus.</title>
        <authorList>
            <person name="Cai M."/>
            <person name="Xiao S."/>
        </authorList>
    </citation>
    <scope>NUCLEOTIDE SEQUENCE [LARGE SCALE GENOMIC DNA]</scope>
    <source>
        <strain evidence="2">JT15FE1705JMU</strain>
        <tissue evidence="2">Muscle</tissue>
    </source>
</reference>
<evidence type="ECO:0000313" key="2">
    <source>
        <dbReference type="EMBL" id="TKS87375.1"/>
    </source>
</evidence>
<name>A0A4U5VJR6_COLLU</name>
<dbReference type="AlphaFoldDB" id="A0A4U5VJR6"/>
<feature type="compositionally biased region" description="Basic and acidic residues" evidence="1">
    <location>
        <begin position="75"/>
        <end position="127"/>
    </location>
</feature>
<dbReference type="STRING" id="240159.A0A4U5VJR6"/>
<evidence type="ECO:0000256" key="1">
    <source>
        <dbReference type="SAM" id="MobiDB-lite"/>
    </source>
</evidence>